<reference evidence="2 3" key="1">
    <citation type="submission" date="2015-12" db="EMBL/GenBank/DDBJ databases">
        <title>Genome sequence of Oceanibaculum pacificum MCCC 1A02656.</title>
        <authorList>
            <person name="Lu L."/>
            <person name="Lai Q."/>
            <person name="Shao Z."/>
            <person name="Qian P."/>
        </authorList>
    </citation>
    <scope>NUCLEOTIDE SEQUENCE [LARGE SCALE GENOMIC DNA]</scope>
    <source>
        <strain evidence="2 3">MCCC 1A02656</strain>
    </source>
</reference>
<dbReference type="Pfam" id="PF04307">
    <property type="entry name" value="YdjM"/>
    <property type="match status" value="1"/>
</dbReference>
<keyword evidence="1" id="KW-0472">Membrane</keyword>
<gene>
    <name evidence="2" type="ORF">AUP43_10265</name>
</gene>
<dbReference type="PANTHER" id="PTHR40031">
    <property type="entry name" value="HYPOTHETICAL MEMBRANE SPANNING PROTEIN"/>
    <property type="match status" value="1"/>
</dbReference>
<dbReference type="RefSeq" id="WP_067557183.1">
    <property type="nucleotide sequence ID" value="NZ_LPXN01000117.1"/>
</dbReference>
<keyword evidence="1" id="KW-0812">Transmembrane</keyword>
<evidence type="ECO:0000313" key="3">
    <source>
        <dbReference type="Proteomes" id="UP000076400"/>
    </source>
</evidence>
<feature type="transmembrane region" description="Helical" evidence="1">
    <location>
        <begin position="124"/>
        <end position="148"/>
    </location>
</feature>
<evidence type="ECO:0008006" key="4">
    <source>
        <dbReference type="Google" id="ProtNLM"/>
    </source>
</evidence>
<evidence type="ECO:0000313" key="2">
    <source>
        <dbReference type="EMBL" id="KZD07293.1"/>
    </source>
</evidence>
<feature type="transmembrane region" description="Helical" evidence="1">
    <location>
        <begin position="160"/>
        <end position="177"/>
    </location>
</feature>
<name>A0A154W1F6_9PROT</name>
<dbReference type="InterPro" id="IPR053170">
    <property type="entry name" value="Transcription_regulator"/>
</dbReference>
<organism evidence="2 3">
    <name type="scientific">Oceanibaculum pacificum</name>
    <dbReference type="NCBI Taxonomy" id="580166"/>
    <lineage>
        <taxon>Bacteria</taxon>
        <taxon>Pseudomonadati</taxon>
        <taxon>Pseudomonadota</taxon>
        <taxon>Alphaproteobacteria</taxon>
        <taxon>Rhodospirillales</taxon>
        <taxon>Oceanibaculaceae</taxon>
        <taxon>Oceanibaculum</taxon>
    </lineage>
</organism>
<keyword evidence="3" id="KW-1185">Reference proteome</keyword>
<proteinExistence type="predicted"/>
<dbReference type="EMBL" id="LPXN01000117">
    <property type="protein sequence ID" value="KZD07293.1"/>
    <property type="molecule type" value="Genomic_DNA"/>
</dbReference>
<keyword evidence="1" id="KW-1133">Transmembrane helix</keyword>
<evidence type="ECO:0000256" key="1">
    <source>
        <dbReference type="SAM" id="Phobius"/>
    </source>
</evidence>
<dbReference type="InterPro" id="IPR007404">
    <property type="entry name" value="YdjM-like"/>
</dbReference>
<dbReference type="PANTHER" id="PTHR40031:SF1">
    <property type="entry name" value="MEMBRANE-BOUND METAL-DEPENDENT HYDROLASE"/>
    <property type="match status" value="1"/>
</dbReference>
<dbReference type="AlphaFoldDB" id="A0A154W1F6"/>
<feature type="transmembrane region" description="Helical" evidence="1">
    <location>
        <begin position="90"/>
        <end position="112"/>
    </location>
</feature>
<dbReference type="Proteomes" id="UP000076400">
    <property type="component" value="Unassembled WGS sequence"/>
</dbReference>
<sequence length="336" mass="37353">MDSLTQFVLGAGIATLALGPRLGPRRAALIGGVVGTLPDLDVFLASADPIQAFVTHRGFSHSVFVHTLVAPLIGEALLRLDKRLRDARWLTWLTVWLTLVTHALLDCFTTYGTRILWPLDVPPVSWSSIFIIDPLYTLPLLALTLVALFRGRWGPGIGKAAIVALSLSTLYLGWSVAAREIAEAKVRSALAAAGQPVERLTMIPMPFNTVLWRGLAMTEDGYVNVYRSIFDDRPDAPLHRHPNGHALEAILPDKRPVEAVADFSRGYYAMAREGDTILVRDLRMGVEPHYIFTFEIARQQSTPTMIPPVQRPRVNDTRVLDWMVKRFTDEDAVRAE</sequence>
<dbReference type="STRING" id="580166.AUP43_10265"/>
<protein>
    <recommendedName>
        <fullName evidence="4">Hydrolase</fullName>
    </recommendedName>
</protein>
<dbReference type="OrthoDB" id="110250at2"/>
<comment type="caution">
    <text evidence="2">The sequence shown here is derived from an EMBL/GenBank/DDBJ whole genome shotgun (WGS) entry which is preliminary data.</text>
</comment>
<accession>A0A154W1F6</accession>